<dbReference type="Pfam" id="PF01580">
    <property type="entry name" value="FtsK_SpoIIIE"/>
    <property type="match status" value="1"/>
</dbReference>
<dbReference type="GO" id="GO:0051301">
    <property type="term" value="P:cell division"/>
    <property type="evidence" value="ECO:0007669"/>
    <property type="project" value="UniProtKB-KW"/>
</dbReference>
<dbReference type="InterPro" id="IPR036388">
    <property type="entry name" value="WH-like_DNA-bd_sf"/>
</dbReference>
<dbReference type="SUPFAM" id="SSF46785">
    <property type="entry name" value="Winged helix' DNA-binding domain"/>
    <property type="match status" value="1"/>
</dbReference>
<keyword evidence="3 5" id="KW-0067">ATP-binding</keyword>
<dbReference type="InterPro" id="IPR050206">
    <property type="entry name" value="FtsK/SpoIIIE/SftA"/>
</dbReference>
<feature type="transmembrane region" description="Helical" evidence="6">
    <location>
        <begin position="91"/>
        <end position="113"/>
    </location>
</feature>
<name>A0A2M6Z3I6_9BACT</name>
<reference evidence="9" key="1">
    <citation type="submission" date="2017-09" db="EMBL/GenBank/DDBJ databases">
        <title>Depth-based differentiation of microbial function through sediment-hosted aquifers and enrichment of novel symbionts in the deep terrestrial subsurface.</title>
        <authorList>
            <person name="Probst A.J."/>
            <person name="Ladd B."/>
            <person name="Jarett J.K."/>
            <person name="Geller-Mcgrath D.E."/>
            <person name="Sieber C.M.K."/>
            <person name="Emerson J.B."/>
            <person name="Anantharaman K."/>
            <person name="Thomas B.C."/>
            <person name="Malmstrom R."/>
            <person name="Stieglmeier M."/>
            <person name="Klingl A."/>
            <person name="Woyke T."/>
            <person name="Ryan C.M."/>
            <person name="Banfield J.F."/>
        </authorList>
    </citation>
    <scope>NUCLEOTIDE SEQUENCE [LARGE SCALE GENOMIC DNA]</scope>
</reference>
<dbReference type="SMART" id="SM00843">
    <property type="entry name" value="Ftsk_gamma"/>
    <property type="match status" value="1"/>
</dbReference>
<dbReference type="InterPro" id="IPR041027">
    <property type="entry name" value="FtsK_alpha"/>
</dbReference>
<evidence type="ECO:0000313" key="8">
    <source>
        <dbReference type="EMBL" id="PIU46895.1"/>
    </source>
</evidence>
<dbReference type="Gene3D" id="3.40.50.300">
    <property type="entry name" value="P-loop containing nucleotide triphosphate hydrolases"/>
    <property type="match status" value="1"/>
</dbReference>
<dbReference type="GO" id="GO:0003677">
    <property type="term" value="F:DNA binding"/>
    <property type="evidence" value="ECO:0007669"/>
    <property type="project" value="UniProtKB-KW"/>
</dbReference>
<dbReference type="SMART" id="SM00382">
    <property type="entry name" value="AAA"/>
    <property type="match status" value="1"/>
</dbReference>
<keyword evidence="8" id="KW-0132">Cell division</keyword>
<dbReference type="Gene3D" id="3.30.980.40">
    <property type="match status" value="1"/>
</dbReference>
<keyword evidence="6" id="KW-0472">Membrane</keyword>
<evidence type="ECO:0000259" key="7">
    <source>
        <dbReference type="PROSITE" id="PS50901"/>
    </source>
</evidence>
<evidence type="ECO:0000256" key="1">
    <source>
        <dbReference type="ARBA" id="ARBA00006474"/>
    </source>
</evidence>
<dbReference type="EMBL" id="PEWP01000025">
    <property type="protein sequence ID" value="PIU46895.1"/>
    <property type="molecule type" value="Genomic_DNA"/>
</dbReference>
<evidence type="ECO:0000313" key="9">
    <source>
        <dbReference type="Proteomes" id="UP000228777"/>
    </source>
</evidence>
<gene>
    <name evidence="8" type="ORF">COS93_01415</name>
</gene>
<evidence type="ECO:0000256" key="6">
    <source>
        <dbReference type="SAM" id="Phobius"/>
    </source>
</evidence>
<feature type="domain" description="FtsK" evidence="7">
    <location>
        <begin position="355"/>
        <end position="548"/>
    </location>
</feature>
<dbReference type="Pfam" id="PF09397">
    <property type="entry name" value="FtsK_gamma"/>
    <property type="match status" value="1"/>
</dbReference>
<dbReference type="CDD" id="cd01127">
    <property type="entry name" value="TrwB_TraG_TraD_VirD4"/>
    <property type="match status" value="1"/>
</dbReference>
<keyword evidence="8" id="KW-0131">Cell cycle</keyword>
<keyword evidence="2 5" id="KW-0547">Nucleotide-binding</keyword>
<dbReference type="PANTHER" id="PTHR22683">
    <property type="entry name" value="SPORULATION PROTEIN RELATED"/>
    <property type="match status" value="1"/>
</dbReference>
<dbReference type="InterPro" id="IPR027417">
    <property type="entry name" value="P-loop_NTPase"/>
</dbReference>
<keyword evidence="4" id="KW-0238">DNA-binding</keyword>
<evidence type="ECO:0000256" key="4">
    <source>
        <dbReference type="ARBA" id="ARBA00023125"/>
    </source>
</evidence>
<dbReference type="Gene3D" id="1.10.10.10">
    <property type="entry name" value="Winged helix-like DNA-binding domain superfamily/Winged helix DNA-binding domain"/>
    <property type="match status" value="1"/>
</dbReference>
<comment type="caution">
    <text evidence="8">The sequence shown here is derived from an EMBL/GenBank/DDBJ whole genome shotgun (WGS) entry which is preliminary data.</text>
</comment>
<dbReference type="InterPro" id="IPR002543">
    <property type="entry name" value="FtsK_dom"/>
</dbReference>
<dbReference type="Proteomes" id="UP000228777">
    <property type="component" value="Unassembled WGS sequence"/>
</dbReference>
<dbReference type="InterPro" id="IPR036390">
    <property type="entry name" value="WH_DNA-bd_sf"/>
</dbReference>
<evidence type="ECO:0000256" key="2">
    <source>
        <dbReference type="ARBA" id="ARBA00022741"/>
    </source>
</evidence>
<proteinExistence type="inferred from homology"/>
<dbReference type="PROSITE" id="PS50901">
    <property type="entry name" value="FTSK"/>
    <property type="match status" value="1"/>
</dbReference>
<protein>
    <submittedName>
        <fullName evidence="8">Cell division protein FtsK</fullName>
    </submittedName>
</protein>
<feature type="binding site" evidence="5">
    <location>
        <begin position="372"/>
        <end position="379"/>
    </location>
    <ligand>
        <name>ATP</name>
        <dbReference type="ChEBI" id="CHEBI:30616"/>
    </ligand>
</feature>
<feature type="transmembrane region" description="Helical" evidence="6">
    <location>
        <begin position="60"/>
        <end position="84"/>
    </location>
</feature>
<comment type="similarity">
    <text evidence="1">Belongs to the FtsK/SpoIIIE/SftA family.</text>
</comment>
<organism evidence="8 9">
    <name type="scientific">bacterium (Candidatus Gribaldobacteria) CG07_land_8_20_14_0_80_33_18</name>
    <dbReference type="NCBI Taxonomy" id="2014272"/>
    <lineage>
        <taxon>Bacteria</taxon>
        <taxon>Candidatus Gribaldobacteria</taxon>
    </lineage>
</organism>
<dbReference type="AlphaFoldDB" id="A0A2M6Z3I6"/>
<dbReference type="InterPro" id="IPR018541">
    <property type="entry name" value="Ftsk_gamma"/>
</dbReference>
<evidence type="ECO:0000256" key="5">
    <source>
        <dbReference type="PROSITE-ProRule" id="PRU00289"/>
    </source>
</evidence>
<keyword evidence="6" id="KW-1133">Transmembrane helix</keyword>
<dbReference type="Pfam" id="PF17854">
    <property type="entry name" value="FtsK_alpha"/>
    <property type="match status" value="1"/>
</dbReference>
<dbReference type="GO" id="GO:0005524">
    <property type="term" value="F:ATP binding"/>
    <property type="evidence" value="ECO:0007669"/>
    <property type="project" value="UniProtKB-UniRule"/>
</dbReference>
<evidence type="ECO:0000256" key="3">
    <source>
        <dbReference type="ARBA" id="ARBA00022840"/>
    </source>
</evidence>
<sequence>MAKKNKSANGRIKEKKEKYPILTSKLRRWTLAILMFLSAVIIVFSFFNRAGKGGELIFEGIYHLIGRAIFIIPLLFSLGGLIFLKPEKKRIYSPIFIAIFILILGFSGIFGSYQLQEKYGGWLGYFLSFPFSYYFGFWISFFVFSALILIGVLIFWEFLPHKKLIKPEESKIEKIEKESYFKIKTIEPLIKREKEMKQDFFEKPEKIDLQPLKFTSSSFGKYKSPPLELLEEDEEKPSSGDIEANCLQIKKTLQNFGISVEMSEVNIGPTVTQYTLKPADGIKLSKITTLNNDLSLALASHPLRIEAPIPGKAAVGIEVPNKVRAKIRLRGLIGSAGFRNSPYPLTISLGRDVSGTPVFADLGKMPHLLVAGSTGSGKTICLNSIILSLIYRNSPQILKFILIDPKRVEFPIYNSLPHLLLPVILTPKNTINILNWLTKEMERRFELLAEVKARNIIDYNEILTRKGKEELEIMPYIVLIIDELADLMAAKGREIEAAIVRLAQMSRAVGIYLIIATQRPSVEVITGLIKANITSRIAFQVASQIDSRTILDMAGAETLLGEGDMLFINAALTKPKRIQGIYVNLKEIKKVVDFCQKENPSETDKQEILMEDIEKEIEKIPETSEFLTLEEDPLYEEAKKVVIEAGKASASLLQRRLKIGYARAARLLDIMEEKGLIGPLDGAKPRNVYEKEIEDENQGDGWRKI</sequence>
<accession>A0A2M6Z3I6</accession>
<feature type="transmembrane region" description="Helical" evidence="6">
    <location>
        <begin position="133"/>
        <end position="156"/>
    </location>
</feature>
<dbReference type="SUPFAM" id="SSF52540">
    <property type="entry name" value="P-loop containing nucleoside triphosphate hydrolases"/>
    <property type="match status" value="1"/>
</dbReference>
<dbReference type="PANTHER" id="PTHR22683:SF41">
    <property type="entry name" value="DNA TRANSLOCASE FTSK"/>
    <property type="match status" value="1"/>
</dbReference>
<feature type="transmembrane region" description="Helical" evidence="6">
    <location>
        <begin position="29"/>
        <end position="48"/>
    </location>
</feature>
<keyword evidence="6" id="KW-0812">Transmembrane</keyword>
<dbReference type="InterPro" id="IPR003593">
    <property type="entry name" value="AAA+_ATPase"/>
</dbReference>